<evidence type="ECO:0000313" key="4">
    <source>
        <dbReference type="EMBL" id="PJM75200.1"/>
    </source>
</evidence>
<keyword evidence="1" id="KW-0328">Glycosyltransferase</keyword>
<dbReference type="Proteomes" id="UP000231451">
    <property type="component" value="Unassembled WGS sequence"/>
</dbReference>
<dbReference type="PANTHER" id="PTHR22916">
    <property type="entry name" value="GLYCOSYLTRANSFERASE"/>
    <property type="match status" value="1"/>
</dbReference>
<sequence>MGTAFGGSAMNEHEEPLVSVIVPVYNVRPYLNRCLASVAGQTHRRLQVVLVDDGSTDGSGSLCDEWAKRDGRFTVLHRRNAGIAVTRNVGMDAAVGEYVCFVDGDDYAEPTMVATMVAAARRSDAQIVMCAYRTVAYDRGAYAERSARNGTVDFTARDNRAVAAMFVPLMRCGMVNPMWGKLFDRDFLDGHRVDEGFVAGGDGVFMYRLFERAARVTAIPDVLYDYVVREHSLSGGDFHPGLFGSRERAYLEQHAILERWNREAIGERDREFLHDVDVCVNSLYGGACTLPAAERLACLRRVADSSATALCIGRVRPIGVRGRLLTMLLHRRSVGLLLGYGMAVGYAKRLRAAVRNVSNVRGKRQQGGRR</sequence>
<keyword evidence="5" id="KW-1185">Reference proteome</keyword>
<dbReference type="AlphaFoldDB" id="A0A2M9HEF2"/>
<keyword evidence="2" id="KW-0808">Transferase</keyword>
<evidence type="ECO:0000259" key="3">
    <source>
        <dbReference type="Pfam" id="PF00535"/>
    </source>
</evidence>
<comment type="caution">
    <text evidence="4">The sequence shown here is derived from an EMBL/GenBank/DDBJ whole genome shotgun (WGS) entry which is preliminary data.</text>
</comment>
<evidence type="ECO:0000256" key="2">
    <source>
        <dbReference type="ARBA" id="ARBA00022679"/>
    </source>
</evidence>
<dbReference type="SUPFAM" id="SSF53448">
    <property type="entry name" value="Nucleotide-diphospho-sugar transferases"/>
    <property type="match status" value="1"/>
</dbReference>
<evidence type="ECO:0000313" key="5">
    <source>
        <dbReference type="Proteomes" id="UP000231451"/>
    </source>
</evidence>
<dbReference type="PANTHER" id="PTHR22916:SF51">
    <property type="entry name" value="GLYCOSYLTRANSFERASE EPSH-RELATED"/>
    <property type="match status" value="1"/>
</dbReference>
<dbReference type="Pfam" id="PF00535">
    <property type="entry name" value="Glycos_transf_2"/>
    <property type="match status" value="1"/>
</dbReference>
<dbReference type="EMBL" id="PEBK01000005">
    <property type="protein sequence ID" value="PJM75200.1"/>
    <property type="molecule type" value="Genomic_DNA"/>
</dbReference>
<gene>
    <name evidence="4" type="ORF">CSQ87_06320</name>
</gene>
<proteinExistence type="predicted"/>
<organism evidence="4 5">
    <name type="scientific">Bifidobacterium simiarum</name>
    <dbReference type="NCBI Taxonomy" id="2045441"/>
    <lineage>
        <taxon>Bacteria</taxon>
        <taxon>Bacillati</taxon>
        <taxon>Actinomycetota</taxon>
        <taxon>Actinomycetes</taxon>
        <taxon>Bifidobacteriales</taxon>
        <taxon>Bifidobacteriaceae</taxon>
        <taxon>Bifidobacterium</taxon>
    </lineage>
</organism>
<dbReference type="InterPro" id="IPR001173">
    <property type="entry name" value="Glyco_trans_2-like"/>
</dbReference>
<protein>
    <recommendedName>
        <fullName evidence="3">Glycosyltransferase 2-like domain-containing protein</fullName>
    </recommendedName>
</protein>
<reference evidence="4 5" key="1">
    <citation type="submission" date="2017-10" db="EMBL/GenBank/DDBJ databases">
        <title>Draft genome sequences of strains TRE 1, TRE 9, TRE H and TRI 7, isolated from tamarins, belonging to four potential novel Bifidobacterium species.</title>
        <authorList>
            <person name="Mattarelli P."/>
            <person name="Modesto M."/>
            <person name="Puglisi E."/>
            <person name="Morelli L."/>
            <person name="Spezio C."/>
            <person name="Bonetti A."/>
            <person name="Sandri C."/>
        </authorList>
    </citation>
    <scope>NUCLEOTIDE SEQUENCE [LARGE SCALE GENOMIC DNA]</scope>
    <source>
        <strain evidence="5">TRI7</strain>
    </source>
</reference>
<accession>A0A2M9HEF2</accession>
<dbReference type="OrthoDB" id="3171021at2"/>
<dbReference type="Gene3D" id="3.90.550.10">
    <property type="entry name" value="Spore Coat Polysaccharide Biosynthesis Protein SpsA, Chain A"/>
    <property type="match status" value="1"/>
</dbReference>
<feature type="domain" description="Glycosyltransferase 2-like" evidence="3">
    <location>
        <begin position="19"/>
        <end position="147"/>
    </location>
</feature>
<dbReference type="CDD" id="cd00761">
    <property type="entry name" value="Glyco_tranf_GTA_type"/>
    <property type="match status" value="1"/>
</dbReference>
<dbReference type="GO" id="GO:0016757">
    <property type="term" value="F:glycosyltransferase activity"/>
    <property type="evidence" value="ECO:0007669"/>
    <property type="project" value="UniProtKB-KW"/>
</dbReference>
<name>A0A2M9HEF2_9BIFI</name>
<evidence type="ECO:0000256" key="1">
    <source>
        <dbReference type="ARBA" id="ARBA00022676"/>
    </source>
</evidence>
<dbReference type="InterPro" id="IPR029044">
    <property type="entry name" value="Nucleotide-diphossugar_trans"/>
</dbReference>